<keyword evidence="10" id="KW-1185">Reference proteome</keyword>
<name>A2GJ24_TRIV3</name>
<evidence type="ECO:0000256" key="2">
    <source>
        <dbReference type="ARBA" id="ARBA00004319"/>
    </source>
</evidence>
<evidence type="ECO:0000259" key="8">
    <source>
        <dbReference type="Pfam" id="PF00085"/>
    </source>
</evidence>
<dbReference type="PROSITE" id="PS00194">
    <property type="entry name" value="THIOREDOXIN_1"/>
    <property type="match status" value="1"/>
</dbReference>
<dbReference type="KEGG" id="tva:4740475"/>
<dbReference type="InterPro" id="IPR036249">
    <property type="entry name" value="Thioredoxin-like_sf"/>
</dbReference>
<evidence type="ECO:0000256" key="7">
    <source>
        <dbReference type="ARBA" id="ARBA00023284"/>
    </source>
</evidence>
<dbReference type="GO" id="GO:0034976">
    <property type="term" value="P:response to endoplasmic reticulum stress"/>
    <property type="evidence" value="ECO:0000318"/>
    <property type="project" value="GO_Central"/>
</dbReference>
<protein>
    <recommendedName>
        <fullName evidence="4">protein disulfide-isomerase</fullName>
        <ecNumber evidence="4">5.3.4.1</ecNumber>
    </recommendedName>
</protein>
<dbReference type="Proteomes" id="UP000001542">
    <property type="component" value="Unassembled WGS sequence"/>
</dbReference>
<evidence type="ECO:0000256" key="5">
    <source>
        <dbReference type="ARBA" id="ARBA00022824"/>
    </source>
</evidence>
<evidence type="ECO:0000256" key="3">
    <source>
        <dbReference type="ARBA" id="ARBA00006347"/>
    </source>
</evidence>
<dbReference type="OrthoDB" id="427280at2759"/>
<dbReference type="PANTHER" id="PTHR18929">
    <property type="entry name" value="PROTEIN DISULFIDE ISOMERASE"/>
    <property type="match status" value="1"/>
</dbReference>
<dbReference type="GO" id="GO:0005783">
    <property type="term" value="C:endoplasmic reticulum"/>
    <property type="evidence" value="ECO:0000318"/>
    <property type="project" value="GO_Central"/>
</dbReference>
<keyword evidence="6 9" id="KW-0413">Isomerase</keyword>
<accession>A2GJ24</accession>
<evidence type="ECO:0000256" key="1">
    <source>
        <dbReference type="ARBA" id="ARBA00001182"/>
    </source>
</evidence>
<dbReference type="VEuPathDB" id="TrichDB:TVAGG3_0454830"/>
<reference evidence="9" key="1">
    <citation type="submission" date="2006-10" db="EMBL/GenBank/DDBJ databases">
        <authorList>
            <person name="Amadeo P."/>
            <person name="Zhao Q."/>
            <person name="Wortman J."/>
            <person name="Fraser-Liggett C."/>
            <person name="Carlton J."/>
        </authorList>
    </citation>
    <scope>NUCLEOTIDE SEQUENCE</scope>
    <source>
        <strain evidence="9">G3</strain>
    </source>
</reference>
<dbReference type="GO" id="GO:0006457">
    <property type="term" value="P:protein folding"/>
    <property type="evidence" value="ECO:0000318"/>
    <property type="project" value="GO_Central"/>
</dbReference>
<evidence type="ECO:0000256" key="4">
    <source>
        <dbReference type="ARBA" id="ARBA00012723"/>
    </source>
</evidence>
<sequence>MDEDKTFVAISSNRYSPEMKETLYEIGLLYEEFVVGYLGPRFTNYAEQTLHYRLQRGKNIVIFNWKQNYYYETSNYFTKDFLAKQFNSTEYISRFKEILEDIRNEKLKPVFASEPIPEINNTLQKIVGKTYKNFINDEEKDVIVLYTREGCEHCANFFPVFQNFASECSNEDFLKFGYIDITKNSCEGGFPFMEGVPHVRIFPMRNKRDDDSLREGFNRESLIRFVNICGSKKLSVKEPDFDRKAVSQELMKLVYRSQSFPLIEKEKLKKYLQKVLGTNETSSSNENNPQFDEL</sequence>
<dbReference type="EC" id="5.3.4.1" evidence="4"/>
<feature type="domain" description="Thioredoxin" evidence="8">
    <location>
        <begin position="125"/>
        <end position="226"/>
    </location>
</feature>
<dbReference type="InterPro" id="IPR013766">
    <property type="entry name" value="Thioredoxin_domain"/>
</dbReference>
<keyword evidence="5" id="KW-0256">Endoplasmic reticulum</keyword>
<dbReference type="InParanoid" id="A2GJ24"/>
<dbReference type="RefSeq" id="XP_001295774.1">
    <property type="nucleotide sequence ID" value="XM_001295773.1"/>
</dbReference>
<dbReference type="GO" id="GO:0003756">
    <property type="term" value="F:protein disulfide isomerase activity"/>
    <property type="evidence" value="ECO:0000318"/>
    <property type="project" value="GO_Central"/>
</dbReference>
<dbReference type="STRING" id="5722.A2GJ24"/>
<dbReference type="VEuPathDB" id="TrichDB:TVAG_107470"/>
<organism evidence="9 10">
    <name type="scientific">Trichomonas vaginalis (strain ATCC PRA-98 / G3)</name>
    <dbReference type="NCBI Taxonomy" id="412133"/>
    <lineage>
        <taxon>Eukaryota</taxon>
        <taxon>Metamonada</taxon>
        <taxon>Parabasalia</taxon>
        <taxon>Trichomonadida</taxon>
        <taxon>Trichomonadidae</taxon>
        <taxon>Trichomonas</taxon>
    </lineage>
</organism>
<dbReference type="GO" id="GO:0005788">
    <property type="term" value="C:endoplasmic reticulum lumen"/>
    <property type="evidence" value="ECO:0007669"/>
    <property type="project" value="UniProtKB-SubCell"/>
</dbReference>
<dbReference type="Pfam" id="PF00085">
    <property type="entry name" value="Thioredoxin"/>
    <property type="match status" value="1"/>
</dbReference>
<evidence type="ECO:0000256" key="6">
    <source>
        <dbReference type="ARBA" id="ARBA00023235"/>
    </source>
</evidence>
<dbReference type="eggNOG" id="KOG0190">
    <property type="taxonomic scope" value="Eukaryota"/>
</dbReference>
<evidence type="ECO:0000313" key="9">
    <source>
        <dbReference type="EMBL" id="EAX82844.1"/>
    </source>
</evidence>
<comment type="catalytic activity">
    <reaction evidence="1">
        <text>Catalyzes the rearrangement of -S-S- bonds in proteins.</text>
        <dbReference type="EC" id="5.3.4.1"/>
    </reaction>
</comment>
<dbReference type="SUPFAM" id="SSF52833">
    <property type="entry name" value="Thioredoxin-like"/>
    <property type="match status" value="1"/>
</dbReference>
<dbReference type="PANTHER" id="PTHR18929:SF132">
    <property type="entry name" value="PROTEIN DISULFIDE-ISOMERASE A3"/>
    <property type="match status" value="1"/>
</dbReference>
<dbReference type="InterPro" id="IPR017937">
    <property type="entry name" value="Thioredoxin_CS"/>
</dbReference>
<proteinExistence type="inferred from homology"/>
<dbReference type="EMBL" id="DS116359">
    <property type="protein sequence ID" value="EAX82844.1"/>
    <property type="molecule type" value="Genomic_DNA"/>
</dbReference>
<comment type="similarity">
    <text evidence="3">Belongs to the protein disulfide isomerase family.</text>
</comment>
<gene>
    <name evidence="9" type="ORF">TVAG_107470</name>
</gene>
<comment type="subcellular location">
    <subcellularLocation>
        <location evidence="2">Endoplasmic reticulum lumen</location>
    </subcellularLocation>
</comment>
<keyword evidence="7" id="KW-0676">Redox-active center</keyword>
<dbReference type="Gene3D" id="3.40.30.10">
    <property type="entry name" value="Glutaredoxin"/>
    <property type="match status" value="1"/>
</dbReference>
<evidence type="ECO:0000313" key="10">
    <source>
        <dbReference type="Proteomes" id="UP000001542"/>
    </source>
</evidence>
<dbReference type="SMR" id="A2GJ24"/>
<reference evidence="9" key="2">
    <citation type="journal article" date="2007" name="Science">
        <title>Draft genome sequence of the sexually transmitted pathogen Trichomonas vaginalis.</title>
        <authorList>
            <person name="Carlton J.M."/>
            <person name="Hirt R.P."/>
            <person name="Silva J.C."/>
            <person name="Delcher A.L."/>
            <person name="Schatz M."/>
            <person name="Zhao Q."/>
            <person name="Wortman J.R."/>
            <person name="Bidwell S.L."/>
            <person name="Alsmark U.C.M."/>
            <person name="Besteiro S."/>
            <person name="Sicheritz-Ponten T."/>
            <person name="Noel C.J."/>
            <person name="Dacks J.B."/>
            <person name="Foster P.G."/>
            <person name="Simillion C."/>
            <person name="Van de Peer Y."/>
            <person name="Miranda-Saavedra D."/>
            <person name="Barton G.J."/>
            <person name="Westrop G.D."/>
            <person name="Mueller S."/>
            <person name="Dessi D."/>
            <person name="Fiori P.L."/>
            <person name="Ren Q."/>
            <person name="Paulsen I."/>
            <person name="Zhang H."/>
            <person name="Bastida-Corcuera F.D."/>
            <person name="Simoes-Barbosa A."/>
            <person name="Brown M.T."/>
            <person name="Hayes R.D."/>
            <person name="Mukherjee M."/>
            <person name="Okumura C.Y."/>
            <person name="Schneider R."/>
            <person name="Smith A.J."/>
            <person name="Vanacova S."/>
            <person name="Villalvazo M."/>
            <person name="Haas B.J."/>
            <person name="Pertea M."/>
            <person name="Feldblyum T.V."/>
            <person name="Utterback T.R."/>
            <person name="Shu C.L."/>
            <person name="Osoegawa K."/>
            <person name="de Jong P.J."/>
            <person name="Hrdy I."/>
            <person name="Horvathova L."/>
            <person name="Zubacova Z."/>
            <person name="Dolezal P."/>
            <person name="Malik S.B."/>
            <person name="Logsdon J.M. Jr."/>
            <person name="Henze K."/>
            <person name="Gupta A."/>
            <person name="Wang C.C."/>
            <person name="Dunne R.L."/>
            <person name="Upcroft J.A."/>
            <person name="Upcroft P."/>
            <person name="White O."/>
            <person name="Salzberg S.L."/>
            <person name="Tang P."/>
            <person name="Chiu C.-H."/>
            <person name="Lee Y.-S."/>
            <person name="Embley T.M."/>
            <person name="Coombs G.H."/>
            <person name="Mottram J.C."/>
            <person name="Tachezy J."/>
            <person name="Fraser-Liggett C.M."/>
            <person name="Johnson P.J."/>
        </authorList>
    </citation>
    <scope>NUCLEOTIDE SEQUENCE [LARGE SCALE GENOMIC DNA]</scope>
    <source>
        <strain evidence="9">G3</strain>
    </source>
</reference>
<dbReference type="AlphaFoldDB" id="A2GJ24"/>